<dbReference type="GO" id="GO:0006508">
    <property type="term" value="P:proteolysis"/>
    <property type="evidence" value="ECO:0007669"/>
    <property type="project" value="UniProtKB-KW"/>
</dbReference>
<dbReference type="RefSeq" id="WP_142058714.1">
    <property type="nucleotide sequence ID" value="NZ_VFPA01000003.1"/>
</dbReference>
<dbReference type="GO" id="GO:0004222">
    <property type="term" value="F:metalloendopeptidase activity"/>
    <property type="evidence" value="ECO:0007669"/>
    <property type="project" value="InterPro"/>
</dbReference>
<keyword evidence="8" id="KW-0865">Zymogen</keyword>
<evidence type="ECO:0000256" key="4">
    <source>
        <dbReference type="ARBA" id="ARBA00022729"/>
    </source>
</evidence>
<dbReference type="PROSITE" id="PS00546">
    <property type="entry name" value="CYSTEINE_SWITCH"/>
    <property type="match status" value="1"/>
</dbReference>
<keyword evidence="4" id="KW-0732">Signal</keyword>
<proteinExistence type="predicted"/>
<dbReference type="InterPro" id="IPR022002">
    <property type="entry name" value="ChsH2_Znr"/>
</dbReference>
<dbReference type="GO" id="GO:0008270">
    <property type="term" value="F:zinc ion binding"/>
    <property type="evidence" value="ECO:0007669"/>
    <property type="project" value="InterPro"/>
</dbReference>
<evidence type="ECO:0000313" key="10">
    <source>
        <dbReference type="EMBL" id="TQM10107.1"/>
    </source>
</evidence>
<dbReference type="InterPro" id="IPR012340">
    <property type="entry name" value="NA-bd_OB-fold"/>
</dbReference>
<dbReference type="GO" id="GO:0031012">
    <property type="term" value="C:extracellular matrix"/>
    <property type="evidence" value="ECO:0007669"/>
    <property type="project" value="InterPro"/>
</dbReference>
<evidence type="ECO:0000256" key="7">
    <source>
        <dbReference type="ARBA" id="ARBA00023049"/>
    </source>
</evidence>
<dbReference type="EMBL" id="VFPA01000003">
    <property type="protein sequence ID" value="TQM10107.1"/>
    <property type="molecule type" value="Genomic_DNA"/>
</dbReference>
<keyword evidence="7" id="KW-0482">Metalloprotease</keyword>
<evidence type="ECO:0000313" key="11">
    <source>
        <dbReference type="Proteomes" id="UP000315677"/>
    </source>
</evidence>
<evidence type="ECO:0000256" key="6">
    <source>
        <dbReference type="ARBA" id="ARBA00022833"/>
    </source>
</evidence>
<keyword evidence="2" id="KW-0645">Protease</keyword>
<evidence type="ECO:0000256" key="1">
    <source>
        <dbReference type="ARBA" id="ARBA00001947"/>
    </source>
</evidence>
<accession>A0A543DL88</accession>
<comment type="caution">
    <text evidence="10">The sequence shown here is derived from an EMBL/GenBank/DDBJ whole genome shotgun (WGS) entry which is preliminary data.</text>
</comment>
<evidence type="ECO:0000256" key="8">
    <source>
        <dbReference type="ARBA" id="ARBA00023145"/>
    </source>
</evidence>
<dbReference type="Proteomes" id="UP000315677">
    <property type="component" value="Unassembled WGS sequence"/>
</dbReference>
<sequence>MTGPADWTDGVPRLVVSRCAVCGYHWYFRRPRCPRCGSPRVTRGVSTGAGTVAARTVLHPASAPPFGVCLVDLDEGVRVLARCARGLGIGEAVVVGFEDGVPHARGTRPPHAPGTDLN</sequence>
<name>A0A543DL88_9PSEU</name>
<dbReference type="OrthoDB" id="7470921at2"/>
<dbReference type="AlphaFoldDB" id="A0A543DL88"/>
<keyword evidence="11" id="KW-1185">Reference proteome</keyword>
<gene>
    <name evidence="10" type="ORF">FB558_5889</name>
</gene>
<keyword evidence="5" id="KW-0378">Hydrolase</keyword>
<comment type="cofactor">
    <cofactor evidence="1">
        <name>Zn(2+)</name>
        <dbReference type="ChEBI" id="CHEBI:29105"/>
    </cofactor>
</comment>
<evidence type="ECO:0000256" key="2">
    <source>
        <dbReference type="ARBA" id="ARBA00022670"/>
    </source>
</evidence>
<evidence type="ECO:0000256" key="5">
    <source>
        <dbReference type="ARBA" id="ARBA00022801"/>
    </source>
</evidence>
<evidence type="ECO:0000256" key="3">
    <source>
        <dbReference type="ARBA" id="ARBA00022723"/>
    </source>
</evidence>
<feature type="domain" description="ChsH2 rubredoxin-like zinc ribbon" evidence="9">
    <location>
        <begin position="12"/>
        <end position="41"/>
    </location>
</feature>
<evidence type="ECO:0000259" key="9">
    <source>
        <dbReference type="Pfam" id="PF12172"/>
    </source>
</evidence>
<protein>
    <submittedName>
        <fullName evidence="10">Rubredoxin-like zinc ribbon protein</fullName>
    </submittedName>
</protein>
<dbReference type="InterPro" id="IPR021158">
    <property type="entry name" value="Pept_M10A_Zn_BS"/>
</dbReference>
<organism evidence="10 11">
    <name type="scientific">Pseudonocardia kunmingensis</name>
    <dbReference type="NCBI Taxonomy" id="630975"/>
    <lineage>
        <taxon>Bacteria</taxon>
        <taxon>Bacillati</taxon>
        <taxon>Actinomycetota</taxon>
        <taxon>Actinomycetes</taxon>
        <taxon>Pseudonocardiales</taxon>
        <taxon>Pseudonocardiaceae</taxon>
        <taxon>Pseudonocardia</taxon>
    </lineage>
</organism>
<dbReference type="SUPFAM" id="SSF50249">
    <property type="entry name" value="Nucleic acid-binding proteins"/>
    <property type="match status" value="1"/>
</dbReference>
<reference evidence="10 11" key="1">
    <citation type="submission" date="2019-06" db="EMBL/GenBank/DDBJ databases">
        <title>Sequencing the genomes of 1000 actinobacteria strains.</title>
        <authorList>
            <person name="Klenk H.-P."/>
        </authorList>
    </citation>
    <scope>NUCLEOTIDE SEQUENCE [LARGE SCALE GENOMIC DNA]</scope>
    <source>
        <strain evidence="10 11">DSM 45301</strain>
    </source>
</reference>
<keyword evidence="3" id="KW-0479">Metal-binding</keyword>
<dbReference type="Pfam" id="PF12172">
    <property type="entry name" value="zf-ChsH2"/>
    <property type="match status" value="1"/>
</dbReference>
<keyword evidence="6" id="KW-0862">Zinc</keyword>